<dbReference type="AlphaFoldDB" id="A0A1F7F370"/>
<evidence type="ECO:0000313" key="3">
    <source>
        <dbReference type="EMBL" id="OGK01048.1"/>
    </source>
</evidence>
<gene>
    <name evidence="3" type="ORF">A2519_16820</name>
</gene>
<dbReference type="Proteomes" id="UP000179243">
    <property type="component" value="Unassembled WGS sequence"/>
</dbReference>
<dbReference type="EMBL" id="MFYX01000135">
    <property type="protein sequence ID" value="OGK01048.1"/>
    <property type="molecule type" value="Genomic_DNA"/>
</dbReference>
<feature type="domain" description="Response regulatory" evidence="2">
    <location>
        <begin position="8"/>
        <end position="123"/>
    </location>
</feature>
<evidence type="ECO:0000256" key="1">
    <source>
        <dbReference type="PROSITE-ProRule" id="PRU00169"/>
    </source>
</evidence>
<evidence type="ECO:0000259" key="2">
    <source>
        <dbReference type="PROSITE" id="PS50110"/>
    </source>
</evidence>
<accession>A0A1F7F370</accession>
<comment type="caution">
    <text evidence="3">The sequence shown here is derived from an EMBL/GenBank/DDBJ whole genome shotgun (WGS) entry which is preliminary data.</text>
</comment>
<organism evidence="3 4">
    <name type="scientific">Candidatus Raymondbacteria bacterium RIFOXYD12_FULL_49_13</name>
    <dbReference type="NCBI Taxonomy" id="1817890"/>
    <lineage>
        <taxon>Bacteria</taxon>
        <taxon>Raymondiibacteriota</taxon>
    </lineage>
</organism>
<sequence>MDKKEKSIIYIAHTDVAFIRDFVERMGSLDIAVEAFSQGRELLVEFRKHKPLAAVISTLLSDMDGLQAIDALHDLYGNSVPVVAVLHNDSVDLQAQAVKRSVLCKFIPPVNINEVTDVIARLYVKKAVQV</sequence>
<proteinExistence type="predicted"/>
<dbReference type="SUPFAM" id="SSF52172">
    <property type="entry name" value="CheY-like"/>
    <property type="match status" value="1"/>
</dbReference>
<evidence type="ECO:0000313" key="4">
    <source>
        <dbReference type="Proteomes" id="UP000179243"/>
    </source>
</evidence>
<reference evidence="3 4" key="1">
    <citation type="journal article" date="2016" name="Nat. Commun.">
        <title>Thousands of microbial genomes shed light on interconnected biogeochemical processes in an aquifer system.</title>
        <authorList>
            <person name="Anantharaman K."/>
            <person name="Brown C.T."/>
            <person name="Hug L.A."/>
            <person name="Sharon I."/>
            <person name="Castelle C.J."/>
            <person name="Probst A.J."/>
            <person name="Thomas B.C."/>
            <person name="Singh A."/>
            <person name="Wilkins M.J."/>
            <person name="Karaoz U."/>
            <person name="Brodie E.L."/>
            <person name="Williams K.H."/>
            <person name="Hubbard S.S."/>
            <person name="Banfield J.F."/>
        </authorList>
    </citation>
    <scope>NUCLEOTIDE SEQUENCE [LARGE SCALE GENOMIC DNA]</scope>
</reference>
<dbReference type="Gene3D" id="3.40.50.2300">
    <property type="match status" value="1"/>
</dbReference>
<dbReference type="InterPro" id="IPR011006">
    <property type="entry name" value="CheY-like_superfamily"/>
</dbReference>
<protein>
    <recommendedName>
        <fullName evidence="2">Response regulatory domain-containing protein</fullName>
    </recommendedName>
</protein>
<dbReference type="GO" id="GO:0000160">
    <property type="term" value="P:phosphorelay signal transduction system"/>
    <property type="evidence" value="ECO:0007669"/>
    <property type="project" value="InterPro"/>
</dbReference>
<dbReference type="InterPro" id="IPR001789">
    <property type="entry name" value="Sig_transdc_resp-reg_receiver"/>
</dbReference>
<comment type="caution">
    <text evidence="1">Lacks conserved residue(s) required for the propagation of feature annotation.</text>
</comment>
<dbReference type="PROSITE" id="PS50110">
    <property type="entry name" value="RESPONSE_REGULATORY"/>
    <property type="match status" value="1"/>
</dbReference>
<name>A0A1F7F370_UNCRA</name>